<evidence type="ECO:0000259" key="2">
    <source>
        <dbReference type="Pfam" id="PF07993"/>
    </source>
</evidence>
<comment type="catalytic activity">
    <reaction evidence="1">
        <text>a long-chain fatty acyl-CoA + 2 NADPH + 2 H(+) = a long-chain primary fatty alcohol + 2 NADP(+) + CoA</text>
        <dbReference type="Rhea" id="RHEA:52716"/>
        <dbReference type="ChEBI" id="CHEBI:15378"/>
        <dbReference type="ChEBI" id="CHEBI:57287"/>
        <dbReference type="ChEBI" id="CHEBI:57783"/>
        <dbReference type="ChEBI" id="CHEBI:58349"/>
        <dbReference type="ChEBI" id="CHEBI:77396"/>
        <dbReference type="ChEBI" id="CHEBI:83139"/>
        <dbReference type="EC" id="1.2.1.84"/>
    </reaction>
</comment>
<dbReference type="GO" id="GO:0080019">
    <property type="term" value="F:alcohol-forming very long-chain fatty acyl-CoA reductase activity"/>
    <property type="evidence" value="ECO:0007669"/>
    <property type="project" value="InterPro"/>
</dbReference>
<evidence type="ECO:0000313" key="3">
    <source>
        <dbReference type="EMBL" id="CAI0553358.1"/>
    </source>
</evidence>
<organism evidence="3 4">
    <name type="scientific">Linum tenue</name>
    <dbReference type="NCBI Taxonomy" id="586396"/>
    <lineage>
        <taxon>Eukaryota</taxon>
        <taxon>Viridiplantae</taxon>
        <taxon>Streptophyta</taxon>
        <taxon>Embryophyta</taxon>
        <taxon>Tracheophyta</taxon>
        <taxon>Spermatophyta</taxon>
        <taxon>Magnoliopsida</taxon>
        <taxon>eudicotyledons</taxon>
        <taxon>Gunneridae</taxon>
        <taxon>Pentapetalae</taxon>
        <taxon>rosids</taxon>
        <taxon>fabids</taxon>
        <taxon>Malpighiales</taxon>
        <taxon>Linaceae</taxon>
        <taxon>Linum</taxon>
    </lineage>
</organism>
<sequence length="166" mass="18625">MLSLILDANDVATGAEDCPGHWGNRVSRKEYVIYIYSDITLLCFILFRVFVEKILRIQPNVKKVLGKEVFRVLKEKWGAGFQSFISEKVVAVAGDVSSEDLGIEDLHLKEEILKETDLVLNFAAITKFDERYDVALGTNTFGALHVLNFSKKCAKIKLLIQVSTGN</sequence>
<evidence type="ECO:0000256" key="1">
    <source>
        <dbReference type="RuleBase" id="RU363097"/>
    </source>
</evidence>
<dbReference type="InterPro" id="IPR036291">
    <property type="entry name" value="NAD(P)-bd_dom_sf"/>
</dbReference>
<keyword evidence="1" id="KW-0444">Lipid biosynthesis</keyword>
<dbReference type="Gene3D" id="3.40.50.720">
    <property type="entry name" value="NAD(P)-binding Rossmann-like Domain"/>
    <property type="match status" value="1"/>
</dbReference>
<evidence type="ECO:0000313" key="4">
    <source>
        <dbReference type="Proteomes" id="UP001154282"/>
    </source>
</evidence>
<keyword evidence="1" id="KW-0560">Oxidoreductase</keyword>
<dbReference type="GO" id="GO:0010345">
    <property type="term" value="P:suberin biosynthetic process"/>
    <property type="evidence" value="ECO:0007669"/>
    <property type="project" value="TreeGrafter"/>
</dbReference>
<feature type="transmembrane region" description="Helical" evidence="1">
    <location>
        <begin position="31"/>
        <end position="51"/>
    </location>
</feature>
<proteinExistence type="inferred from homology"/>
<name>A0AAV0R736_9ROSI</name>
<dbReference type="EMBL" id="CAMGYJ010000010">
    <property type="protein sequence ID" value="CAI0553358.1"/>
    <property type="molecule type" value="Genomic_DNA"/>
</dbReference>
<dbReference type="InterPro" id="IPR026055">
    <property type="entry name" value="FAR"/>
</dbReference>
<dbReference type="InterPro" id="IPR013120">
    <property type="entry name" value="FAR_NAD-bd"/>
</dbReference>
<comment type="function">
    <text evidence="1">Catalyzes the reduction of fatty acyl-CoA to fatty alcohols.</text>
</comment>
<accession>A0AAV0R736</accession>
<comment type="similarity">
    <text evidence="1">Belongs to the fatty acyl-CoA reductase family.</text>
</comment>
<keyword evidence="4" id="KW-1185">Reference proteome</keyword>
<dbReference type="GO" id="GO:0102965">
    <property type="term" value="F:alcohol-forming long-chain fatty acyl-CoA reductase activity"/>
    <property type="evidence" value="ECO:0007669"/>
    <property type="project" value="UniProtKB-EC"/>
</dbReference>
<feature type="domain" description="Thioester reductase (TE)" evidence="2">
    <location>
        <begin position="64"/>
        <end position="164"/>
    </location>
</feature>
<keyword evidence="1" id="KW-0812">Transmembrane</keyword>
<dbReference type="PANTHER" id="PTHR11011:SF84">
    <property type="entry name" value="ACYL-COA REDUCTASE-LIKE PROTEIN, PUTATIVE-RELATED"/>
    <property type="match status" value="1"/>
</dbReference>
<dbReference type="Pfam" id="PF07993">
    <property type="entry name" value="NAD_binding_4"/>
    <property type="match status" value="1"/>
</dbReference>
<gene>
    <name evidence="3" type="ORF">LITE_LOCUS46810</name>
</gene>
<dbReference type="AlphaFoldDB" id="A0AAV0R736"/>
<reference evidence="3" key="1">
    <citation type="submission" date="2022-08" db="EMBL/GenBank/DDBJ databases">
        <authorList>
            <person name="Gutierrez-Valencia J."/>
        </authorList>
    </citation>
    <scope>NUCLEOTIDE SEQUENCE</scope>
</reference>
<dbReference type="SUPFAM" id="SSF51735">
    <property type="entry name" value="NAD(P)-binding Rossmann-fold domains"/>
    <property type="match status" value="1"/>
</dbReference>
<dbReference type="GO" id="GO:0035336">
    <property type="term" value="P:long-chain fatty-acyl-CoA metabolic process"/>
    <property type="evidence" value="ECO:0007669"/>
    <property type="project" value="TreeGrafter"/>
</dbReference>
<dbReference type="Proteomes" id="UP001154282">
    <property type="component" value="Unassembled WGS sequence"/>
</dbReference>
<dbReference type="EC" id="1.2.1.84" evidence="1"/>
<comment type="caution">
    <text evidence="3">The sequence shown here is derived from an EMBL/GenBank/DDBJ whole genome shotgun (WGS) entry which is preliminary data.</text>
</comment>
<keyword evidence="1" id="KW-1133">Transmembrane helix</keyword>
<dbReference type="PANTHER" id="PTHR11011">
    <property type="entry name" value="MALE STERILITY PROTEIN 2-RELATED"/>
    <property type="match status" value="1"/>
</dbReference>
<protein>
    <recommendedName>
        <fullName evidence="1">Fatty acyl-CoA reductase</fullName>
        <ecNumber evidence="1">1.2.1.84</ecNumber>
    </recommendedName>
</protein>
<keyword evidence="1" id="KW-0521">NADP</keyword>
<keyword evidence="1" id="KW-0443">Lipid metabolism</keyword>
<keyword evidence="1" id="KW-0472">Membrane</keyword>